<protein>
    <recommendedName>
        <fullName evidence="2">Origin recognition complex subunit 3 N-terminal domain-containing protein</fullName>
    </recommendedName>
</protein>
<name>A0AAD5YDM2_9APHY</name>
<evidence type="ECO:0000256" key="1">
    <source>
        <dbReference type="SAM" id="MobiDB-lite"/>
    </source>
</evidence>
<evidence type="ECO:0000313" key="4">
    <source>
        <dbReference type="Proteomes" id="UP001212997"/>
    </source>
</evidence>
<proteinExistence type="predicted"/>
<gene>
    <name evidence="3" type="ORF">NLI96_g6705</name>
</gene>
<accession>A0AAD5YDM2</accession>
<dbReference type="PANTHER" id="PTHR12748:SF0">
    <property type="entry name" value="ORIGIN RECOGNITION COMPLEX SUBUNIT 3"/>
    <property type="match status" value="1"/>
</dbReference>
<comment type="caution">
    <text evidence="3">The sequence shown here is derived from an EMBL/GenBank/DDBJ whole genome shotgun (WGS) entry which is preliminary data.</text>
</comment>
<feature type="domain" description="Origin recognition complex subunit 3 N-terminal" evidence="2">
    <location>
        <begin position="42"/>
        <end position="360"/>
    </location>
</feature>
<dbReference type="AlphaFoldDB" id="A0AAD5YDM2"/>
<organism evidence="3 4">
    <name type="scientific">Meripilus lineatus</name>
    <dbReference type="NCBI Taxonomy" id="2056292"/>
    <lineage>
        <taxon>Eukaryota</taxon>
        <taxon>Fungi</taxon>
        <taxon>Dikarya</taxon>
        <taxon>Basidiomycota</taxon>
        <taxon>Agaricomycotina</taxon>
        <taxon>Agaricomycetes</taxon>
        <taxon>Polyporales</taxon>
        <taxon>Meripilaceae</taxon>
        <taxon>Meripilus</taxon>
    </lineage>
</organism>
<dbReference type="CDD" id="cd20704">
    <property type="entry name" value="Orc3"/>
    <property type="match status" value="1"/>
</dbReference>
<evidence type="ECO:0000259" key="2">
    <source>
        <dbReference type="Pfam" id="PF07034"/>
    </source>
</evidence>
<dbReference type="GO" id="GO:0031261">
    <property type="term" value="C:DNA replication preinitiation complex"/>
    <property type="evidence" value="ECO:0007669"/>
    <property type="project" value="TreeGrafter"/>
</dbReference>
<feature type="compositionally biased region" description="Polar residues" evidence="1">
    <location>
        <begin position="21"/>
        <end position="34"/>
    </location>
</feature>
<keyword evidence="4" id="KW-1185">Reference proteome</keyword>
<dbReference type="GO" id="GO:0005656">
    <property type="term" value="C:nuclear pre-replicative complex"/>
    <property type="evidence" value="ECO:0007669"/>
    <property type="project" value="TreeGrafter"/>
</dbReference>
<dbReference type="PANTHER" id="PTHR12748">
    <property type="entry name" value="ORIGIN RECOGNITION COMPLEX SUBUNIT 3"/>
    <property type="match status" value="1"/>
</dbReference>
<dbReference type="InterPro" id="IPR020795">
    <property type="entry name" value="ORC3"/>
</dbReference>
<dbReference type="Pfam" id="PF07034">
    <property type="entry name" value="ORC3_N"/>
    <property type="match status" value="1"/>
</dbReference>
<feature type="region of interest" description="Disordered" evidence="1">
    <location>
        <begin position="1"/>
        <end position="36"/>
    </location>
</feature>
<dbReference type="GO" id="GO:0003688">
    <property type="term" value="F:DNA replication origin binding"/>
    <property type="evidence" value="ECO:0007669"/>
    <property type="project" value="TreeGrafter"/>
</dbReference>
<sequence>MTSILDLDDPNKGSVYIPPQDNVQDLEPSTSTPTLRDIPGGQELRLEIFKSIWEKYIHRVNSVLRELYAPVVTSVLSHIYESHTSEQSLPGIPYPELPVISLSAPGGGAQILANILDAFKPARKESRTRGGRIKGKGRMVEPENELKPSVRVAHLHPADCVNLTAAMKAIITGFVDTHPMEDDESDEDDLLPKATKRKPSTSLANYDINMLRAWYLSLEDPLGEKMRLVVVVHNFEQLDSNVMQDVFYICSQYVSVIPLIFLLVTSSPASSSVLYSTYPRSTLSLMCISTVSAPSGPSMIEQILAKLFFSVDYEPEVMIGPATLEFLADFCIRHTSSVDASLDVLQLALMKHFQEPFTVFVKDALLGTKTLGQAAKILQTPESFDFLDSLLTRLWAVHSSPENPFSDLKVDWRSPTVSSLLSCVSLAHTIAQERARNLRLGLSVMRLVTRYMQAQGYRVSGIVDGKDGYGLDIMCNIIRGRYSKDLKYLALMVK</sequence>
<dbReference type="GO" id="GO:0006270">
    <property type="term" value="P:DNA replication initiation"/>
    <property type="evidence" value="ECO:0007669"/>
    <property type="project" value="TreeGrafter"/>
</dbReference>
<reference evidence="3" key="1">
    <citation type="submission" date="2022-07" db="EMBL/GenBank/DDBJ databases">
        <title>Genome Sequence of Physisporinus lineatus.</title>
        <authorList>
            <person name="Buettner E."/>
        </authorList>
    </citation>
    <scope>NUCLEOTIDE SEQUENCE</scope>
    <source>
        <strain evidence="3">VT162</strain>
    </source>
</reference>
<dbReference type="InterPro" id="IPR045667">
    <property type="entry name" value="ORC3_N"/>
</dbReference>
<dbReference type="EMBL" id="JANAWD010000253">
    <property type="protein sequence ID" value="KAJ3482855.1"/>
    <property type="molecule type" value="Genomic_DNA"/>
</dbReference>
<evidence type="ECO:0000313" key="3">
    <source>
        <dbReference type="EMBL" id="KAJ3482855.1"/>
    </source>
</evidence>
<dbReference type="Proteomes" id="UP001212997">
    <property type="component" value="Unassembled WGS sequence"/>
</dbReference>
<dbReference type="GO" id="GO:0005664">
    <property type="term" value="C:nuclear origin of replication recognition complex"/>
    <property type="evidence" value="ECO:0007669"/>
    <property type="project" value="InterPro"/>
</dbReference>
<feature type="region of interest" description="Disordered" evidence="1">
    <location>
        <begin position="126"/>
        <end position="145"/>
    </location>
</feature>